<dbReference type="Pfam" id="PF26350">
    <property type="entry name" value="DUF8090"/>
    <property type="match status" value="1"/>
</dbReference>
<sequence>MNKEIENGFLTAFVDASIPSSESFRPQFITNDYHRGMKVLTTLEKEMQHCDSFAISVAFITMSGLVPLLQTLKELEARNIHGRILTTDYLTFSQPMALDKLASFSNVDLRMYRCGQSQDGFHTKGYIFKNKNVFHMLIGSSNLTSKALTLNKEWNTKLVSSQEGEFAQFIQKEFDYLFLSDYSQPYDAFIDDYRDSYDNFQIQREQVEEQEKETTSYELKPNSMQRDFITSLESIRAKEKNRALLISATGTGKTYASAFAMREEKQKHVLFIVHREQIAKQAMRSYRRVFGNTRTFGLLSGNEKNMQADYIFSTMQTMSKDYIMEQFDPNQFDTIIIDEVHRAGASSYQKIMSYFKPKFWLGMTASPDRTDGYDIYGLFDHNIAGEIRLQQALEENLLCPFHYFGITDFEVDGQALDDMSQFNLLVSDQRVDYILKQAQFYGYSGNRVKGLIFCSRKEECKILSQLFNERGLKTTALSGDDPQSYREKCIEKLVRDDTDDYLDYIFTVDIFNEGVDIPEINQVILLRPTQSPIVFIQQLGRGLRKAENKEYVVILDFIGNYKNNFMIPIALSGDRSYNKDTVRRYVQEGSKMIPGASSIHFDVITRKRIFQSIDAANFNESRLLKESYQQLKFKIGHIPSLMDFETYGSIDPLRIFDNSTYGSYYMFLKKCDKKDFKIHLGPVEENMLEFISTKLAAGKRKDELMILQQLLNNQDVQIHGDQNYRTNMFNMLTGQFATGTGANRYKDCVFIQNDFEISDVFQHLLQNPDFKQLFQETIEYGLYRYQKEYSTPFRNTPFTLYAKYTYEDVCRLLNWEKSLVPLNIGGYKYDSNTKTFPIFVNYDKSNDIADTIKYEDRFVSDRELIWISKSGRNLHSDDVQKALHADSLGIVMHLFVRKNKEDKGSKEFYYMGTLHAMNQGKEIMVGNKSAVEINYRLDQPVREDIYDYIVGE</sequence>
<evidence type="ECO:0000259" key="3">
    <source>
        <dbReference type="PROSITE" id="PS51194"/>
    </source>
</evidence>
<dbReference type="InterPro" id="IPR050742">
    <property type="entry name" value="Helicase_Restrict-Modif_Enz"/>
</dbReference>
<dbReference type="Gene3D" id="3.30.870.10">
    <property type="entry name" value="Endonuclease Chain A"/>
    <property type="match status" value="1"/>
</dbReference>
<dbReference type="Proteomes" id="UP001285244">
    <property type="component" value="Unassembled WGS sequence"/>
</dbReference>
<dbReference type="PROSITE" id="PS51192">
    <property type="entry name" value="HELICASE_ATP_BIND_1"/>
    <property type="match status" value="1"/>
</dbReference>
<gene>
    <name evidence="4" type="ORF">MOZ64_01140</name>
</gene>
<dbReference type="CDD" id="cd18032">
    <property type="entry name" value="DEXHc_RE_I_III_res"/>
    <property type="match status" value="1"/>
</dbReference>
<dbReference type="InterPro" id="IPR021835">
    <property type="entry name" value="DUF3427"/>
</dbReference>
<dbReference type="PROSITE" id="PS50035">
    <property type="entry name" value="PLD"/>
    <property type="match status" value="1"/>
</dbReference>
<keyword evidence="4" id="KW-0067">ATP-binding</keyword>
<dbReference type="RefSeq" id="WP_320324788.1">
    <property type="nucleotide sequence ID" value="NZ_JALBUS010000002.1"/>
</dbReference>
<dbReference type="PROSITE" id="PS51194">
    <property type="entry name" value="HELICASE_CTER"/>
    <property type="match status" value="1"/>
</dbReference>
<dbReference type="InterPro" id="IPR058403">
    <property type="entry name" value="DUF8090"/>
</dbReference>
<comment type="caution">
    <text evidence="4">The sequence shown here is derived from an EMBL/GenBank/DDBJ whole genome shotgun (WGS) entry which is preliminary data.</text>
</comment>
<protein>
    <submittedName>
        <fullName evidence="4">DEAD/DEAH box helicase</fullName>
    </submittedName>
</protein>
<keyword evidence="4" id="KW-0378">Hydrolase</keyword>
<dbReference type="PANTHER" id="PTHR47396:SF1">
    <property type="entry name" value="ATP-DEPENDENT HELICASE IRC3-RELATED"/>
    <property type="match status" value="1"/>
</dbReference>
<feature type="domain" description="PLD phosphodiesterase" evidence="1">
    <location>
        <begin position="117"/>
        <end position="147"/>
    </location>
</feature>
<dbReference type="InterPro" id="IPR014001">
    <property type="entry name" value="Helicase_ATP-bd"/>
</dbReference>
<keyword evidence="4" id="KW-0347">Helicase</keyword>
<dbReference type="Pfam" id="PF00271">
    <property type="entry name" value="Helicase_C"/>
    <property type="match status" value="1"/>
</dbReference>
<dbReference type="InterPro" id="IPR001650">
    <property type="entry name" value="Helicase_C-like"/>
</dbReference>
<dbReference type="SMART" id="SM00487">
    <property type="entry name" value="DEXDc"/>
    <property type="match status" value="1"/>
</dbReference>
<evidence type="ECO:0000259" key="1">
    <source>
        <dbReference type="PROSITE" id="PS50035"/>
    </source>
</evidence>
<dbReference type="CDD" id="cd09204">
    <property type="entry name" value="PLDc_N_DEXD_b2"/>
    <property type="match status" value="1"/>
</dbReference>
<organism evidence="4 5">
    <name type="scientific">Absicoccus intestinalis</name>
    <dbReference type="NCBI Taxonomy" id="2926319"/>
    <lineage>
        <taxon>Bacteria</taxon>
        <taxon>Bacillati</taxon>
        <taxon>Bacillota</taxon>
        <taxon>Erysipelotrichia</taxon>
        <taxon>Erysipelotrichales</taxon>
        <taxon>Erysipelotrichaceae</taxon>
        <taxon>Absicoccus</taxon>
    </lineage>
</organism>
<dbReference type="SUPFAM" id="SSF56024">
    <property type="entry name" value="Phospholipase D/nuclease"/>
    <property type="match status" value="1"/>
</dbReference>
<accession>A0ABU4WJL0</accession>
<dbReference type="InterPro" id="IPR025202">
    <property type="entry name" value="PLD-like_dom"/>
</dbReference>
<dbReference type="InterPro" id="IPR027417">
    <property type="entry name" value="P-loop_NTPase"/>
</dbReference>
<evidence type="ECO:0000259" key="2">
    <source>
        <dbReference type="PROSITE" id="PS51192"/>
    </source>
</evidence>
<evidence type="ECO:0000313" key="4">
    <source>
        <dbReference type="EMBL" id="MDX8416453.1"/>
    </source>
</evidence>
<dbReference type="Pfam" id="PF04851">
    <property type="entry name" value="ResIII"/>
    <property type="match status" value="1"/>
</dbReference>
<dbReference type="Pfam" id="PF11907">
    <property type="entry name" value="DUF3427"/>
    <property type="match status" value="1"/>
</dbReference>
<feature type="domain" description="Helicase C-terminal" evidence="3">
    <location>
        <begin position="436"/>
        <end position="590"/>
    </location>
</feature>
<proteinExistence type="predicted"/>
<dbReference type="CDD" id="cd18799">
    <property type="entry name" value="SF2_C_EcoAI-like"/>
    <property type="match status" value="1"/>
</dbReference>
<dbReference type="Gene3D" id="3.40.50.300">
    <property type="entry name" value="P-loop containing nucleotide triphosphate hydrolases"/>
    <property type="match status" value="2"/>
</dbReference>
<dbReference type="InterPro" id="IPR006935">
    <property type="entry name" value="Helicase/UvrB_N"/>
</dbReference>
<dbReference type="SUPFAM" id="SSF52540">
    <property type="entry name" value="P-loop containing nucleoside triphosphate hydrolases"/>
    <property type="match status" value="1"/>
</dbReference>
<evidence type="ECO:0000313" key="5">
    <source>
        <dbReference type="Proteomes" id="UP001285244"/>
    </source>
</evidence>
<reference evidence="4 5" key="1">
    <citation type="submission" date="2022-03" db="EMBL/GenBank/DDBJ databases">
        <title>Novel taxa within the pig intestine.</title>
        <authorList>
            <person name="Wylensek D."/>
            <person name="Bishof K."/>
            <person name="Afrizal A."/>
            <person name="Clavel T."/>
        </authorList>
    </citation>
    <scope>NUCLEOTIDE SEQUENCE [LARGE SCALE GENOMIC DNA]</scope>
    <source>
        <strain evidence="4 5">Cla-KB-P134</strain>
    </source>
</reference>
<feature type="domain" description="Helicase ATP-binding" evidence="2">
    <location>
        <begin position="234"/>
        <end position="385"/>
    </location>
</feature>
<keyword evidence="4" id="KW-0547">Nucleotide-binding</keyword>
<dbReference type="SMART" id="SM00490">
    <property type="entry name" value="HELICc"/>
    <property type="match status" value="1"/>
</dbReference>
<keyword evidence="5" id="KW-1185">Reference proteome</keyword>
<dbReference type="GO" id="GO:0004386">
    <property type="term" value="F:helicase activity"/>
    <property type="evidence" value="ECO:0007669"/>
    <property type="project" value="UniProtKB-KW"/>
</dbReference>
<dbReference type="PANTHER" id="PTHR47396">
    <property type="entry name" value="TYPE I RESTRICTION ENZYME ECOKI R PROTEIN"/>
    <property type="match status" value="1"/>
</dbReference>
<name>A0ABU4WJL0_9FIRM</name>
<dbReference type="Pfam" id="PF13091">
    <property type="entry name" value="PLDc_2"/>
    <property type="match status" value="1"/>
</dbReference>
<dbReference type="InterPro" id="IPR001736">
    <property type="entry name" value="PLipase_D/transphosphatidylase"/>
</dbReference>
<dbReference type="EMBL" id="JALBUS010000002">
    <property type="protein sequence ID" value="MDX8416453.1"/>
    <property type="molecule type" value="Genomic_DNA"/>
</dbReference>